<organism evidence="9">
    <name type="scientific">metagenome</name>
    <dbReference type="NCBI Taxonomy" id="256318"/>
    <lineage>
        <taxon>unclassified sequences</taxon>
        <taxon>metagenomes</taxon>
    </lineage>
</organism>
<reference evidence="9" key="1">
    <citation type="submission" date="2018-07" db="EMBL/GenBank/DDBJ databases">
        <authorList>
            <person name="Quirk P.G."/>
            <person name="Krulwich T.A."/>
        </authorList>
    </citation>
    <scope>NUCLEOTIDE SEQUENCE</scope>
</reference>
<feature type="coiled-coil region" evidence="7">
    <location>
        <begin position="502"/>
        <end position="550"/>
    </location>
</feature>
<feature type="domain" description="KaiC" evidence="8">
    <location>
        <begin position="5"/>
        <end position="245"/>
    </location>
</feature>
<keyword evidence="7" id="KW-0175">Coiled coil</keyword>
<dbReference type="PANTHER" id="PTHR42926:SF1">
    <property type="entry name" value="CIRCADIAN CLOCK OSCILLATOR PROTEIN KAIC 1"/>
    <property type="match status" value="1"/>
</dbReference>
<evidence type="ECO:0000256" key="4">
    <source>
        <dbReference type="ARBA" id="ARBA00022737"/>
    </source>
</evidence>
<dbReference type="NCBIfam" id="NF006799">
    <property type="entry name" value="PRK09302.1"/>
    <property type="match status" value="1"/>
</dbReference>
<evidence type="ECO:0000256" key="3">
    <source>
        <dbReference type="ARBA" id="ARBA00022679"/>
    </source>
</evidence>
<dbReference type="InterPro" id="IPR003593">
    <property type="entry name" value="AAA+_ATPase"/>
</dbReference>
<dbReference type="PANTHER" id="PTHR42926">
    <property type="match status" value="1"/>
</dbReference>
<evidence type="ECO:0000313" key="9">
    <source>
        <dbReference type="EMBL" id="SUS06750.1"/>
    </source>
</evidence>
<dbReference type="InterPro" id="IPR027417">
    <property type="entry name" value="P-loop_NTPase"/>
</dbReference>
<dbReference type="AlphaFoldDB" id="A0A380TE60"/>
<dbReference type="SUPFAM" id="SSF52540">
    <property type="entry name" value="P-loop containing nucleoside triphosphate hydrolases"/>
    <property type="match status" value="2"/>
</dbReference>
<dbReference type="GO" id="GO:0005524">
    <property type="term" value="F:ATP binding"/>
    <property type="evidence" value="ECO:0007669"/>
    <property type="project" value="InterPro"/>
</dbReference>
<dbReference type="EC" id="2.7.11.1" evidence="1"/>
<name>A0A380TE60_9ZZZZ</name>
<dbReference type="SMART" id="SM00382">
    <property type="entry name" value="AAA"/>
    <property type="match status" value="2"/>
</dbReference>
<dbReference type="PIRSF" id="PIRSF039117">
    <property type="entry name" value="KaiC"/>
    <property type="match status" value="1"/>
</dbReference>
<dbReference type="InterPro" id="IPR051347">
    <property type="entry name" value="Circadian_clock_KaiC-rel"/>
</dbReference>
<gene>
    <name evidence="9" type="ORF">DF3PB_320013</name>
</gene>
<dbReference type="InterPro" id="IPR030665">
    <property type="entry name" value="KaiC"/>
</dbReference>
<dbReference type="EMBL" id="UIDG01000246">
    <property type="protein sequence ID" value="SUS06750.1"/>
    <property type="molecule type" value="Genomic_DNA"/>
</dbReference>
<sequence length="550" mass="59890">MYDLEKVSTGVTGLDDVLMGGYAVGRTTLIAGGPGSGKTNLALNFVVNACERKEPVAFVAFEESPKALRRNAQTIGFDIASAEATKTMLIIDASLPGQTEVVGAFTLSGLLATITNQITRFGIRHLVIDGLDSLTRLNNDPALERRELQNLNRWLVDSDITTLITSKSHEGELVPSEYDDFLNYIVDCVIFLDHSVLQNTVTRRLRVMKYRGSSFSGNAHAFHIGIGGMRLLPVSSIELMRPGVLERFSTGVAHLDDILGGGLMGSSTVLVSGPTGSGKTTLAATVIAAANARDEKVFFVSYEMSAESMVQTMASAGIDLQTPVDKGLTEIFAVLPEATGAEAHLFHVLDRLEVFRPHLLVVDAISACARMGSDEIAFNFVARLIGIAKRYGMSAIFTNQTTTLMPVHEISGVGVSSLIDTVILVDLIVQDGELNRSILVMKSRGTNHSNQQHEFFITSGGIVLADAYVGDQGLMLGTARRMCEYRMRNELRNKTLAIAANRASLERKRNALRFSIEASEAEIEMLETQMEISKLDIDELEQRVESIRRT</sequence>
<evidence type="ECO:0000256" key="7">
    <source>
        <dbReference type="SAM" id="Coils"/>
    </source>
</evidence>
<evidence type="ECO:0000256" key="1">
    <source>
        <dbReference type="ARBA" id="ARBA00012513"/>
    </source>
</evidence>
<evidence type="ECO:0000256" key="2">
    <source>
        <dbReference type="ARBA" id="ARBA00022553"/>
    </source>
</evidence>
<dbReference type="GO" id="GO:0004674">
    <property type="term" value="F:protein serine/threonine kinase activity"/>
    <property type="evidence" value="ECO:0007669"/>
    <property type="project" value="UniProtKB-EC"/>
</dbReference>
<keyword evidence="5" id="KW-0418">Kinase</keyword>
<dbReference type="GO" id="GO:0016787">
    <property type="term" value="F:hydrolase activity"/>
    <property type="evidence" value="ECO:0007669"/>
    <property type="project" value="UniProtKB-KW"/>
</dbReference>
<dbReference type="Gene3D" id="3.40.50.300">
    <property type="entry name" value="P-loop containing nucleotide triphosphate hydrolases"/>
    <property type="match status" value="2"/>
</dbReference>
<evidence type="ECO:0000256" key="5">
    <source>
        <dbReference type="ARBA" id="ARBA00022777"/>
    </source>
</evidence>
<feature type="domain" description="KaiC" evidence="8">
    <location>
        <begin position="246"/>
        <end position="478"/>
    </location>
</feature>
<dbReference type="PRINTS" id="PR01874">
    <property type="entry name" value="DNAREPAIRADA"/>
</dbReference>
<dbReference type="PROSITE" id="PS51146">
    <property type="entry name" value="KAIC"/>
    <property type="match status" value="2"/>
</dbReference>
<dbReference type="InterPro" id="IPR010624">
    <property type="entry name" value="KaiC_dom"/>
</dbReference>
<keyword evidence="4" id="KW-0677">Repeat</keyword>
<dbReference type="Pfam" id="PF06745">
    <property type="entry name" value="ATPase"/>
    <property type="match status" value="2"/>
</dbReference>
<evidence type="ECO:0000259" key="8">
    <source>
        <dbReference type="PROSITE" id="PS51146"/>
    </source>
</evidence>
<keyword evidence="2" id="KW-0597">Phosphoprotein</keyword>
<keyword evidence="6" id="KW-0378">Hydrolase</keyword>
<dbReference type="InterPro" id="IPR014774">
    <property type="entry name" value="KaiC-like_dom"/>
</dbReference>
<evidence type="ECO:0000256" key="6">
    <source>
        <dbReference type="ARBA" id="ARBA00022801"/>
    </source>
</evidence>
<accession>A0A380TE60</accession>
<proteinExistence type="predicted"/>
<protein>
    <recommendedName>
        <fullName evidence="1">non-specific serine/threonine protein kinase</fullName>
        <ecNumber evidence="1">2.7.11.1</ecNumber>
    </recommendedName>
</protein>
<keyword evidence="3" id="KW-0808">Transferase</keyword>